<dbReference type="Proteomes" id="UP000005778">
    <property type="component" value="Chromosome"/>
</dbReference>
<protein>
    <submittedName>
        <fullName evidence="1">Uncharacterized protein</fullName>
    </submittedName>
</protein>
<dbReference type="AlphaFoldDB" id="I5B3U6"/>
<reference evidence="1 2" key="1">
    <citation type="submission" date="2011-09" db="EMBL/GenBank/DDBJ databases">
        <authorList>
            <consortium name="US DOE Joint Genome Institute (JGI-PGF)"/>
            <person name="Lucas S."/>
            <person name="Han J."/>
            <person name="Lapidus A."/>
            <person name="Cheng J.-F."/>
            <person name="Goodwin L."/>
            <person name="Pitluck S."/>
            <person name="Peters L."/>
            <person name="Land M.L."/>
            <person name="Hauser L."/>
            <person name="Orellana R."/>
            <person name="Lovley D."/>
            <person name="Woyke T.J."/>
        </authorList>
    </citation>
    <scope>NUCLEOTIDE SEQUENCE [LARGE SCALE GENOMIC DNA]</scope>
    <source>
        <strain evidence="1 2">2ac9</strain>
    </source>
</reference>
<accession>I5B3U6</accession>
<keyword evidence="2" id="KW-1185">Reference proteome</keyword>
<evidence type="ECO:0000313" key="2">
    <source>
        <dbReference type="Proteomes" id="UP000005778"/>
    </source>
</evidence>
<evidence type="ECO:0000313" key="1">
    <source>
        <dbReference type="EMBL" id="EIM64159.1"/>
    </source>
</evidence>
<gene>
    <name evidence="1" type="ORF">DespoDRAFT_02286</name>
</gene>
<organism evidence="1 2">
    <name type="scientific">Desulfobacter postgatei 2ac9</name>
    <dbReference type="NCBI Taxonomy" id="879212"/>
    <lineage>
        <taxon>Bacteria</taxon>
        <taxon>Pseudomonadati</taxon>
        <taxon>Thermodesulfobacteriota</taxon>
        <taxon>Desulfobacteria</taxon>
        <taxon>Desulfobacterales</taxon>
        <taxon>Desulfobacteraceae</taxon>
        <taxon>Desulfobacter</taxon>
    </lineage>
</organism>
<sequence length="44" mass="5103">MAYENVSTEVLGELTVLNERREQVKISTLWHEKTAALVFVRHFG</sequence>
<reference evidence="1 2" key="2">
    <citation type="submission" date="2012-02" db="EMBL/GenBank/DDBJ databases">
        <title>Improved High-Quality Draft sequence of Desulfobacter postgatei 2ac9.</title>
        <authorList>
            <consortium name="US DOE Joint Genome Institute"/>
            <person name="Lucas S."/>
            <person name="Han J."/>
            <person name="Lapidus A."/>
            <person name="Cheng J.-F."/>
            <person name="Goodwin L."/>
            <person name="Pitluck S."/>
            <person name="Peters L."/>
            <person name="Ovchinnikova G."/>
            <person name="Held B."/>
            <person name="Detter J.C."/>
            <person name="Han C."/>
            <person name="Tapia R."/>
            <person name="Land M."/>
            <person name="Hauser L."/>
            <person name="Kyrpides N."/>
            <person name="Ivanova N."/>
            <person name="Pagani I."/>
            <person name="Orellana R."/>
            <person name="Lovley D."/>
            <person name="Woyke T."/>
        </authorList>
    </citation>
    <scope>NUCLEOTIDE SEQUENCE [LARGE SCALE GENOMIC DNA]</scope>
    <source>
        <strain evidence="1 2">2ac9</strain>
    </source>
</reference>
<dbReference type="EMBL" id="CM001488">
    <property type="protein sequence ID" value="EIM64159.1"/>
    <property type="molecule type" value="Genomic_DNA"/>
</dbReference>
<name>I5B3U6_9BACT</name>
<dbReference type="HOGENOM" id="CLU_3215399_0_0_7"/>
<proteinExistence type="predicted"/>